<protein>
    <submittedName>
        <fullName evidence="2">Galectin</fullName>
    </submittedName>
</protein>
<evidence type="ECO:0000313" key="1">
    <source>
        <dbReference type="Proteomes" id="UP000887561"/>
    </source>
</evidence>
<dbReference type="Proteomes" id="UP000887561">
    <property type="component" value="Unplaced"/>
</dbReference>
<sequence>MMKIKGTTARFFISDPRKPKEGEAIEEQIMLREEQAKFGDLVFIHGFEDTYHNLHFKVIGLDNFYP</sequence>
<keyword evidence="1" id="KW-1185">Reference proteome</keyword>
<organism evidence="1 2">
    <name type="scientific">Meloidogyne javanica</name>
    <name type="common">Root-knot nematode worm</name>
    <dbReference type="NCBI Taxonomy" id="6303"/>
    <lineage>
        <taxon>Eukaryota</taxon>
        <taxon>Metazoa</taxon>
        <taxon>Ecdysozoa</taxon>
        <taxon>Nematoda</taxon>
        <taxon>Chromadorea</taxon>
        <taxon>Rhabditida</taxon>
        <taxon>Tylenchina</taxon>
        <taxon>Tylenchomorpha</taxon>
        <taxon>Tylenchoidea</taxon>
        <taxon>Meloidogynidae</taxon>
        <taxon>Meloidogyninae</taxon>
        <taxon>Meloidogyne</taxon>
        <taxon>Meloidogyne incognita group</taxon>
    </lineage>
</organism>
<dbReference type="WBParaSite" id="scaffold35834_cov243.g22760">
    <property type="protein sequence ID" value="scaffold35834_cov243.g22760"/>
    <property type="gene ID" value="scaffold35834_cov243.g22760"/>
</dbReference>
<accession>A0A915MGG8</accession>
<evidence type="ECO:0000313" key="2">
    <source>
        <dbReference type="WBParaSite" id="scaffold35834_cov243.g22760"/>
    </source>
</evidence>
<proteinExistence type="predicted"/>
<name>A0A915MGG8_MELJA</name>
<dbReference type="AlphaFoldDB" id="A0A915MGG8"/>
<reference evidence="2" key="1">
    <citation type="submission" date="2022-11" db="UniProtKB">
        <authorList>
            <consortium name="WormBaseParasite"/>
        </authorList>
    </citation>
    <scope>IDENTIFICATION</scope>
</reference>